<keyword evidence="3" id="KW-1185">Reference proteome</keyword>
<reference evidence="2 3" key="1">
    <citation type="journal article" date="2014" name="PLoS Genet.">
        <title>Phylogenetically driven sequencing of extremely halophilic archaea reveals strategies for static and dynamic osmo-response.</title>
        <authorList>
            <person name="Becker E.A."/>
            <person name="Seitzer P.M."/>
            <person name="Tritt A."/>
            <person name="Larsen D."/>
            <person name="Krusor M."/>
            <person name="Yao A.I."/>
            <person name="Wu D."/>
            <person name="Madern D."/>
            <person name="Eisen J.A."/>
            <person name="Darling A.E."/>
            <person name="Facciotti M.T."/>
        </authorList>
    </citation>
    <scope>NUCLEOTIDE SEQUENCE [LARGE SCALE GENOMIC DNA]</scope>
    <source>
        <strain evidence="2 3">DSM 13077</strain>
    </source>
</reference>
<evidence type="ECO:0000313" key="3">
    <source>
        <dbReference type="Proteomes" id="UP000011591"/>
    </source>
</evidence>
<dbReference type="Proteomes" id="UP000011591">
    <property type="component" value="Unassembled WGS sequence"/>
</dbReference>
<gene>
    <name evidence="2" type="ORF">C480_21509</name>
</gene>
<evidence type="ECO:0000259" key="1">
    <source>
        <dbReference type="Pfam" id="PF18545"/>
    </source>
</evidence>
<dbReference type="EMBL" id="AOIP01000062">
    <property type="protein sequence ID" value="ELY98380.1"/>
    <property type="molecule type" value="Genomic_DNA"/>
</dbReference>
<dbReference type="PATRIC" id="fig|1227491.4.peg.4325"/>
<dbReference type="AlphaFoldDB" id="M0AI43"/>
<dbReference type="InterPro" id="IPR040624">
    <property type="entry name" value="HalOD1"/>
</dbReference>
<evidence type="ECO:0000313" key="2">
    <source>
        <dbReference type="EMBL" id="ELY98380.1"/>
    </source>
</evidence>
<sequence length="83" mass="9481">MTESDRYDAWCLSKRIVKEVADLEGKDPAELPPLYEAIDAEALEMIFTRTEGGTMRTGKIDFLYAGHVVTIEYEDEPVIRIEQ</sequence>
<organism evidence="2 3">
    <name type="scientific">Natrialba aegyptia DSM 13077</name>
    <dbReference type="NCBI Taxonomy" id="1227491"/>
    <lineage>
        <taxon>Archaea</taxon>
        <taxon>Methanobacteriati</taxon>
        <taxon>Methanobacteriota</taxon>
        <taxon>Stenosarchaea group</taxon>
        <taxon>Halobacteria</taxon>
        <taxon>Halobacteriales</taxon>
        <taxon>Natrialbaceae</taxon>
        <taxon>Natrialba</taxon>
    </lineage>
</organism>
<proteinExistence type="predicted"/>
<comment type="caution">
    <text evidence="2">The sequence shown here is derived from an EMBL/GenBank/DDBJ whole genome shotgun (WGS) entry which is preliminary data.</text>
</comment>
<dbReference type="RefSeq" id="WP_006667678.1">
    <property type="nucleotide sequence ID" value="NZ_AOIP01000062.1"/>
</dbReference>
<feature type="domain" description="Halobacterial output" evidence="1">
    <location>
        <begin position="11"/>
        <end position="76"/>
    </location>
</feature>
<dbReference type="Pfam" id="PF18545">
    <property type="entry name" value="HalOD1"/>
    <property type="match status" value="1"/>
</dbReference>
<dbReference type="OrthoDB" id="167264at2157"/>
<protein>
    <recommendedName>
        <fullName evidence="1">Halobacterial output domain-containing protein</fullName>
    </recommendedName>
</protein>
<name>M0AI43_9EURY</name>
<accession>M0AI43</accession>